<dbReference type="SMART" id="SM00032">
    <property type="entry name" value="CCP"/>
    <property type="match status" value="5"/>
</dbReference>
<proteinExistence type="predicted"/>
<protein>
    <submittedName>
        <fullName evidence="10">Seizure protein 6</fullName>
    </submittedName>
</protein>
<name>A0A5A9N5C4_9TELE</name>
<feature type="disulfide bond" evidence="5">
    <location>
        <begin position="808"/>
        <end position="835"/>
    </location>
</feature>
<keyword evidence="11" id="KW-1185">Reference proteome</keyword>
<dbReference type="InterPro" id="IPR035914">
    <property type="entry name" value="Sperma_CUB_dom_sf"/>
</dbReference>
<evidence type="ECO:0000256" key="1">
    <source>
        <dbReference type="ARBA" id="ARBA00022659"/>
    </source>
</evidence>
<dbReference type="InterPro" id="IPR051277">
    <property type="entry name" value="SEZ6_CSMD_C4BPB_Regulators"/>
</dbReference>
<evidence type="ECO:0000256" key="5">
    <source>
        <dbReference type="PROSITE-ProRule" id="PRU00302"/>
    </source>
</evidence>
<feature type="domain" description="CUB" evidence="8">
    <location>
        <begin position="442"/>
        <end position="553"/>
    </location>
</feature>
<dbReference type="PROSITE" id="PS01180">
    <property type="entry name" value="CUB"/>
    <property type="match status" value="2"/>
</dbReference>
<feature type="compositionally biased region" description="Low complexity" evidence="6">
    <location>
        <begin position="164"/>
        <end position="173"/>
    </location>
</feature>
<dbReference type="FunFam" id="2.10.70.10:FF:000010">
    <property type="entry name" value="Seizure related 6 homolog like"/>
    <property type="match status" value="1"/>
</dbReference>
<dbReference type="CDD" id="cd00033">
    <property type="entry name" value="CCP"/>
    <property type="match status" value="5"/>
</dbReference>
<evidence type="ECO:0000259" key="8">
    <source>
        <dbReference type="PROSITE" id="PS01180"/>
    </source>
</evidence>
<comment type="caution">
    <text evidence="10">The sequence shown here is derived from an EMBL/GenBank/DDBJ whole genome shotgun (WGS) entry which is preliminary data.</text>
</comment>
<dbReference type="AlphaFoldDB" id="A0A5A9N5C4"/>
<feature type="region of interest" description="Disordered" evidence="6">
    <location>
        <begin position="90"/>
        <end position="119"/>
    </location>
</feature>
<keyword evidence="3 5" id="KW-1015">Disulfide bond</keyword>
<keyword evidence="1 5" id="KW-0768">Sushi</keyword>
<keyword evidence="2" id="KW-0677">Repeat</keyword>
<feature type="disulfide bond" evidence="4">
    <location>
        <begin position="442"/>
        <end position="469"/>
    </location>
</feature>
<dbReference type="InterPro" id="IPR000436">
    <property type="entry name" value="Sushi_SCR_CCP_dom"/>
</dbReference>
<dbReference type="EMBL" id="SOYY01000023">
    <property type="protein sequence ID" value="KAA0704169.1"/>
    <property type="molecule type" value="Genomic_DNA"/>
</dbReference>
<dbReference type="Pfam" id="PF00084">
    <property type="entry name" value="Sushi"/>
    <property type="match status" value="5"/>
</dbReference>
<keyword evidence="7" id="KW-0812">Transmembrane</keyword>
<dbReference type="SMART" id="SM00042">
    <property type="entry name" value="CUB"/>
    <property type="match status" value="2"/>
</dbReference>
<feature type="region of interest" description="Disordered" evidence="6">
    <location>
        <begin position="164"/>
        <end position="187"/>
    </location>
</feature>
<gene>
    <name evidence="10" type="ORF">E1301_Tti000190</name>
</gene>
<accession>A0A5A9N5C4</accession>
<feature type="domain" description="Sushi" evidence="9">
    <location>
        <begin position="841"/>
        <end position="895"/>
    </location>
</feature>
<comment type="caution">
    <text evidence="5">Lacks conserved residue(s) required for the propagation of feature annotation.</text>
</comment>
<keyword evidence="7" id="KW-1133">Transmembrane helix</keyword>
<evidence type="ECO:0000256" key="7">
    <source>
        <dbReference type="SAM" id="Phobius"/>
    </source>
</evidence>
<dbReference type="InterPro" id="IPR000859">
    <property type="entry name" value="CUB_dom"/>
</dbReference>
<reference evidence="10 11" key="1">
    <citation type="journal article" date="2019" name="Mol. Ecol. Resour.">
        <title>Chromosome-level genome assembly of Triplophysa tibetana, a fish adapted to the harsh high-altitude environment of the Tibetan Plateau.</title>
        <authorList>
            <person name="Yang X."/>
            <person name="Liu H."/>
            <person name="Ma Z."/>
            <person name="Zou Y."/>
            <person name="Zou M."/>
            <person name="Mao Y."/>
            <person name="Li X."/>
            <person name="Wang H."/>
            <person name="Chen T."/>
            <person name="Wang W."/>
            <person name="Yang R."/>
        </authorList>
    </citation>
    <scope>NUCLEOTIDE SEQUENCE [LARGE SCALE GENOMIC DNA]</scope>
    <source>
        <strain evidence="10">TTIB1903HZAU</strain>
        <tissue evidence="10">Muscle</tissue>
    </source>
</reference>
<evidence type="ECO:0000313" key="11">
    <source>
        <dbReference type="Proteomes" id="UP000324632"/>
    </source>
</evidence>
<feature type="compositionally biased region" description="Polar residues" evidence="6">
    <location>
        <begin position="110"/>
        <end position="119"/>
    </location>
</feature>
<evidence type="ECO:0000259" key="9">
    <source>
        <dbReference type="PROSITE" id="PS50923"/>
    </source>
</evidence>
<keyword evidence="7" id="KW-0472">Membrane</keyword>
<dbReference type="PANTHER" id="PTHR45656">
    <property type="entry name" value="PROTEIN CBR-CLEC-78"/>
    <property type="match status" value="1"/>
</dbReference>
<feature type="domain" description="Sushi" evidence="9">
    <location>
        <begin position="381"/>
        <end position="440"/>
    </location>
</feature>
<feature type="domain" description="Sushi" evidence="9">
    <location>
        <begin position="899"/>
        <end position="960"/>
    </location>
</feature>
<feature type="domain" description="CUB" evidence="8">
    <location>
        <begin position="619"/>
        <end position="774"/>
    </location>
</feature>
<evidence type="ECO:0000256" key="2">
    <source>
        <dbReference type="ARBA" id="ARBA00022737"/>
    </source>
</evidence>
<dbReference type="Gene3D" id="2.10.70.10">
    <property type="entry name" value="Complement Module, domain 1"/>
    <property type="match status" value="5"/>
</dbReference>
<dbReference type="Gene3D" id="2.60.120.290">
    <property type="entry name" value="Spermadhesin, CUB domain"/>
    <property type="match status" value="2"/>
</dbReference>
<dbReference type="PANTHER" id="PTHR45656:SF1">
    <property type="entry name" value="SEIZURE PROTEIN 6 HOMOLOG"/>
    <property type="match status" value="1"/>
</dbReference>
<dbReference type="SUPFAM" id="SSF57535">
    <property type="entry name" value="Complement control module/SCR domain"/>
    <property type="match status" value="5"/>
</dbReference>
<evidence type="ECO:0000256" key="3">
    <source>
        <dbReference type="ARBA" id="ARBA00023157"/>
    </source>
</evidence>
<evidence type="ECO:0000256" key="4">
    <source>
        <dbReference type="PROSITE-ProRule" id="PRU00059"/>
    </source>
</evidence>
<sequence length="1049" mass="114968">MIARLLSEVSSRVAVDESSDAVELSAVLNLYIHQSAYSSLIYSRTLAALTTGNDFDFRSRCSMCVRIMLQKNSLFVLLVLAVSLSQTRCQEDEAQTQRGGESESERELSPFTSKQVPPTDIQQLTTDTVPNLINLRLLKLHAALLTKSFEGDQKFFKEVVQTVPTSPTSSSDSELLHPVPDEDTTEPTTATVSAATPLMSVTGSSVGQKRRSKSRMFKMVSTISTGQQGTFTTVKDNLRRQRTLDRETTLSPTSLSTLPEKTTGYHFDTPAECNMNFTEAEGYIEIPPDVSFDSHINCTCLVTVYLGYGVEIQVLNVSVEDGVEVFLEDLGGSVPSVLANSSMLSRGLVLRSSSNQISVRFSSEQANRSSLLLLRYRAFVLSCVSPLTPINGDISVTSLQVGGVAYFFCLNGYQLQGSASLTCKNASTPFWNGREPTCRVACGGTLKNATQGRIISPGFPGNYSNNLTCHWVLEAPEGHRLHVHFEKVALAEDDDRHVLCDGMNIESPPLYDSYAVEYLPTEGVTSNARHLFVEFTSDESGTCTGTAIRYEAFAEGSCYEPFVNYGNFSTSDPVFNVGSVVEFSCEPGYTLEQGAVILECVDPDNPQWNETEPACRAVCSGEISDSGGLVLSPNWPEAYDKGQDCIWGLHVDEDKRIMLDVQNSVQFTSFQLQRNGVHNYSRLIDLTQTSRTPPDSLTLSGNGPAQSLRLGRNDLLTFYDGDDLTANILGQYSGFLPRFRLFTSTADVTIQFQSDPASNIYGYNNGFVVHFFEVPRNDTCTELPEMPNGWKSTSHPDLSHGTVITYQCYPGFHLQGSEILMCQWDLTWSGDVPFCEKRLLANSRRLVSGSPFAVGSSVEYICNKGYSLSGPGVLTCYSRNIADPKWSERLPKCVPERYEPCSNPGAPSTAIQSTEKAFFQAGETLSFTCRKGFELQGESTIHCLPGHPSQWSSAPPMCRDAAAEFGVEGINIAIAVLIPVAVVLILLLGVFFCVSITQSKTLQLPGSSSPPYDNMTEESAFDNPVYETGVSMDDMYLRDVGSHNTIVLS</sequence>
<dbReference type="Pfam" id="PF00431">
    <property type="entry name" value="CUB"/>
    <property type="match status" value="2"/>
</dbReference>
<dbReference type="CDD" id="cd00041">
    <property type="entry name" value="CUB"/>
    <property type="match status" value="2"/>
</dbReference>
<evidence type="ECO:0000256" key="6">
    <source>
        <dbReference type="SAM" id="MobiDB-lite"/>
    </source>
</evidence>
<dbReference type="InterPro" id="IPR035976">
    <property type="entry name" value="Sushi/SCR/CCP_sf"/>
</dbReference>
<dbReference type="PROSITE" id="PS50923">
    <property type="entry name" value="SUSHI"/>
    <property type="match status" value="5"/>
</dbReference>
<dbReference type="Proteomes" id="UP000324632">
    <property type="component" value="Chromosome 23"/>
</dbReference>
<evidence type="ECO:0000313" key="10">
    <source>
        <dbReference type="EMBL" id="KAA0704169.1"/>
    </source>
</evidence>
<dbReference type="SUPFAM" id="SSF49854">
    <property type="entry name" value="Spermadhesin, CUB domain"/>
    <property type="match status" value="3"/>
</dbReference>
<feature type="domain" description="Sushi" evidence="9">
    <location>
        <begin position="556"/>
        <end position="617"/>
    </location>
</feature>
<organism evidence="10 11">
    <name type="scientific">Triplophysa tibetana</name>
    <dbReference type="NCBI Taxonomy" id="1572043"/>
    <lineage>
        <taxon>Eukaryota</taxon>
        <taxon>Metazoa</taxon>
        <taxon>Chordata</taxon>
        <taxon>Craniata</taxon>
        <taxon>Vertebrata</taxon>
        <taxon>Euteleostomi</taxon>
        <taxon>Actinopterygii</taxon>
        <taxon>Neopterygii</taxon>
        <taxon>Teleostei</taxon>
        <taxon>Ostariophysi</taxon>
        <taxon>Cypriniformes</taxon>
        <taxon>Nemacheilidae</taxon>
        <taxon>Triplophysa</taxon>
    </lineage>
</organism>
<feature type="domain" description="Sushi" evidence="9">
    <location>
        <begin position="778"/>
        <end position="837"/>
    </location>
</feature>
<feature type="transmembrane region" description="Helical" evidence="7">
    <location>
        <begin position="972"/>
        <end position="994"/>
    </location>
</feature>